<feature type="transmembrane region" description="Helical" evidence="4">
    <location>
        <begin position="46"/>
        <end position="66"/>
    </location>
</feature>
<sequence>MTRGAATSGVQVQTSLFRAVAVVRVVVLVYAVALNAARSSEFSRPLLAWAVVAAMVLWSAVVTWAYDEPRRRRTSLLVADLVVTCLALLATPLVESEAMLERHASTLPSFWVMAAVLAWAVARGWLGGVIAAAAVSLCDLSVRVEVTGTTWGNIFLLLLAAGVVGYATSLVQEAAEARAQAERVAAAMEERARLARVVHDGVLQVLALVQRRGAELGGDAAELGRLAGEQEVALRAFVQTDVARTVEAASSGETDLVTALSRYGSPSVTVSGPGRPVPLRDRAATELVSVVGACLDNVHRHVGPDAPAWVLVEDLGDRVVVTVRDEGPGIPADRLDQACAEGRLGVSQSVRGRIADLSGQAVLVTGPGQGTEWELSVPRS</sequence>
<keyword evidence="4" id="KW-0472">Membrane</keyword>
<dbReference type="Proteomes" id="UP000515947">
    <property type="component" value="Chromosome"/>
</dbReference>
<feature type="transmembrane region" description="Helical" evidence="4">
    <location>
        <begin position="150"/>
        <end position="171"/>
    </location>
</feature>
<dbReference type="Pfam" id="PF19354">
    <property type="entry name" value="DUF5931"/>
    <property type="match status" value="1"/>
</dbReference>
<evidence type="ECO:0000259" key="5">
    <source>
        <dbReference type="Pfam" id="PF02518"/>
    </source>
</evidence>
<organism evidence="7 8">
    <name type="scientific">Nocardioides mesophilus</name>
    <dbReference type="NCBI Taxonomy" id="433659"/>
    <lineage>
        <taxon>Bacteria</taxon>
        <taxon>Bacillati</taxon>
        <taxon>Actinomycetota</taxon>
        <taxon>Actinomycetes</taxon>
        <taxon>Propionibacteriales</taxon>
        <taxon>Nocardioidaceae</taxon>
        <taxon>Nocardioides</taxon>
    </lineage>
</organism>
<dbReference type="Gene3D" id="3.30.565.10">
    <property type="entry name" value="Histidine kinase-like ATPase, C-terminal domain"/>
    <property type="match status" value="1"/>
</dbReference>
<dbReference type="PANTHER" id="PTHR24421:SF61">
    <property type="entry name" value="OXYGEN SENSOR HISTIDINE KINASE NREB"/>
    <property type="match status" value="1"/>
</dbReference>
<dbReference type="PANTHER" id="PTHR24421">
    <property type="entry name" value="NITRATE/NITRITE SENSOR PROTEIN NARX-RELATED"/>
    <property type="match status" value="1"/>
</dbReference>
<dbReference type="NCBIfam" id="NF047322">
    <property type="entry name" value="HK_morpho_MacS"/>
    <property type="match status" value="1"/>
</dbReference>
<dbReference type="InterPro" id="IPR003594">
    <property type="entry name" value="HATPase_dom"/>
</dbReference>
<keyword evidence="4" id="KW-0812">Transmembrane</keyword>
<feature type="transmembrane region" description="Helical" evidence="4">
    <location>
        <begin position="16"/>
        <end position="34"/>
    </location>
</feature>
<dbReference type="SUPFAM" id="SSF55874">
    <property type="entry name" value="ATPase domain of HSP90 chaperone/DNA topoisomerase II/histidine kinase"/>
    <property type="match status" value="1"/>
</dbReference>
<dbReference type="EMBL" id="CP060713">
    <property type="protein sequence ID" value="QNN54750.1"/>
    <property type="molecule type" value="Genomic_DNA"/>
</dbReference>
<feature type="domain" description="DUF5931" evidence="6">
    <location>
        <begin position="9"/>
        <end position="171"/>
    </location>
</feature>
<keyword evidence="3" id="KW-0902">Two-component regulatory system</keyword>
<dbReference type="InterPro" id="IPR045975">
    <property type="entry name" value="DUF5931"/>
</dbReference>
<feature type="transmembrane region" description="Helical" evidence="4">
    <location>
        <begin position="110"/>
        <end position="138"/>
    </location>
</feature>
<dbReference type="KEGG" id="nmes:H9L09_01200"/>
<keyword evidence="4" id="KW-1133">Transmembrane helix</keyword>
<dbReference type="GO" id="GO:0016301">
    <property type="term" value="F:kinase activity"/>
    <property type="evidence" value="ECO:0007669"/>
    <property type="project" value="UniProtKB-KW"/>
</dbReference>
<name>A0A7G9RGM5_9ACTN</name>
<proteinExistence type="predicted"/>
<feature type="transmembrane region" description="Helical" evidence="4">
    <location>
        <begin position="73"/>
        <end position="90"/>
    </location>
</feature>
<evidence type="ECO:0000256" key="1">
    <source>
        <dbReference type="ARBA" id="ARBA00022679"/>
    </source>
</evidence>
<evidence type="ECO:0000256" key="3">
    <source>
        <dbReference type="ARBA" id="ARBA00023012"/>
    </source>
</evidence>
<protein>
    <submittedName>
        <fullName evidence="7">Histidine kinase</fullName>
    </submittedName>
</protein>
<gene>
    <name evidence="7" type="ORF">H9L09_01200</name>
</gene>
<keyword evidence="8" id="KW-1185">Reference proteome</keyword>
<evidence type="ECO:0000259" key="6">
    <source>
        <dbReference type="Pfam" id="PF19354"/>
    </source>
</evidence>
<dbReference type="Pfam" id="PF02518">
    <property type="entry name" value="HATPase_c"/>
    <property type="match status" value="1"/>
</dbReference>
<evidence type="ECO:0000256" key="2">
    <source>
        <dbReference type="ARBA" id="ARBA00022777"/>
    </source>
</evidence>
<evidence type="ECO:0000256" key="4">
    <source>
        <dbReference type="SAM" id="Phobius"/>
    </source>
</evidence>
<reference evidence="7 8" key="1">
    <citation type="submission" date="2020-08" db="EMBL/GenBank/DDBJ databases">
        <title>Genome sequence of Nocardioides mesophilus KACC 16243T.</title>
        <authorList>
            <person name="Hyun D.-W."/>
            <person name="Bae J.-W."/>
        </authorList>
    </citation>
    <scope>NUCLEOTIDE SEQUENCE [LARGE SCALE GENOMIC DNA]</scope>
    <source>
        <strain evidence="7 8">KACC 16243</strain>
    </source>
</reference>
<dbReference type="InterPro" id="IPR050482">
    <property type="entry name" value="Sensor_HK_TwoCompSys"/>
</dbReference>
<accession>A0A7G9RGM5</accession>
<keyword evidence="2 7" id="KW-0418">Kinase</keyword>
<evidence type="ECO:0000313" key="7">
    <source>
        <dbReference type="EMBL" id="QNN54750.1"/>
    </source>
</evidence>
<evidence type="ECO:0000313" key="8">
    <source>
        <dbReference type="Proteomes" id="UP000515947"/>
    </source>
</evidence>
<feature type="domain" description="Histidine kinase/HSP90-like ATPase" evidence="5">
    <location>
        <begin position="285"/>
        <end position="379"/>
    </location>
</feature>
<dbReference type="AlphaFoldDB" id="A0A7G9RGM5"/>
<dbReference type="GO" id="GO:0000160">
    <property type="term" value="P:phosphorelay signal transduction system"/>
    <property type="evidence" value="ECO:0007669"/>
    <property type="project" value="UniProtKB-KW"/>
</dbReference>
<keyword evidence="1" id="KW-0808">Transferase</keyword>
<dbReference type="InterPro" id="IPR036890">
    <property type="entry name" value="HATPase_C_sf"/>
</dbReference>